<proteinExistence type="predicted"/>
<comment type="caution">
    <text evidence="2">The sequence shown here is derived from an EMBL/GenBank/DDBJ whole genome shotgun (WGS) entry which is preliminary data.</text>
</comment>
<evidence type="ECO:0000259" key="1">
    <source>
        <dbReference type="Pfam" id="PF16012"/>
    </source>
</evidence>
<dbReference type="Pfam" id="PF16012">
    <property type="entry name" value="DUF4780"/>
    <property type="match status" value="1"/>
</dbReference>
<feature type="domain" description="DUF4780" evidence="1">
    <location>
        <begin position="9"/>
        <end position="93"/>
    </location>
</feature>
<accession>A0A9Q0N5J7</accession>
<evidence type="ECO:0000313" key="2">
    <source>
        <dbReference type="EMBL" id="KAJ6643968.1"/>
    </source>
</evidence>
<dbReference type="Proteomes" id="UP001151699">
    <property type="component" value="Chromosome B"/>
</dbReference>
<keyword evidence="3" id="KW-1185">Reference proteome</keyword>
<dbReference type="AlphaFoldDB" id="A0A9Q0N5J7"/>
<dbReference type="InterPro" id="IPR031961">
    <property type="entry name" value="DUF4780"/>
</dbReference>
<reference evidence="2" key="1">
    <citation type="submission" date="2022-07" db="EMBL/GenBank/DDBJ databases">
        <authorList>
            <person name="Trinca V."/>
            <person name="Uliana J.V.C."/>
            <person name="Torres T.T."/>
            <person name="Ward R.J."/>
            <person name="Monesi N."/>
        </authorList>
    </citation>
    <scope>NUCLEOTIDE SEQUENCE</scope>
    <source>
        <strain evidence="2">HSMRA1968</strain>
        <tissue evidence="2">Whole embryos</tissue>
    </source>
</reference>
<evidence type="ECO:0000313" key="3">
    <source>
        <dbReference type="Proteomes" id="UP001151699"/>
    </source>
</evidence>
<protein>
    <recommendedName>
        <fullName evidence="1">DUF4780 domain-containing protein</fullName>
    </recommendedName>
</protein>
<dbReference type="EMBL" id="WJQU01000002">
    <property type="protein sequence ID" value="KAJ6643968.1"/>
    <property type="molecule type" value="Genomic_DNA"/>
</dbReference>
<sequence length="98" mass="11227">MGRNRYRTICTDSETRDWVIAAVPQLDGLWAGANLKTVESGPPAKLVRATVIVAFPWIEPNDMFTIIGTQNSTINTDNWKLYHKGEVRADKQQWNYFK</sequence>
<name>A0A9Q0N5J7_9DIPT</name>
<dbReference type="OrthoDB" id="7903147at2759"/>
<organism evidence="2 3">
    <name type="scientific">Pseudolycoriella hygida</name>
    <dbReference type="NCBI Taxonomy" id="35572"/>
    <lineage>
        <taxon>Eukaryota</taxon>
        <taxon>Metazoa</taxon>
        <taxon>Ecdysozoa</taxon>
        <taxon>Arthropoda</taxon>
        <taxon>Hexapoda</taxon>
        <taxon>Insecta</taxon>
        <taxon>Pterygota</taxon>
        <taxon>Neoptera</taxon>
        <taxon>Endopterygota</taxon>
        <taxon>Diptera</taxon>
        <taxon>Nematocera</taxon>
        <taxon>Sciaroidea</taxon>
        <taxon>Sciaridae</taxon>
        <taxon>Pseudolycoriella</taxon>
    </lineage>
</organism>
<gene>
    <name evidence="2" type="ORF">Bhyg_08933</name>
</gene>